<organism evidence="3 4">
    <name type="scientific">Vigna mungo</name>
    <name type="common">Black gram</name>
    <name type="synonym">Phaseolus mungo</name>
    <dbReference type="NCBI Taxonomy" id="3915"/>
    <lineage>
        <taxon>Eukaryota</taxon>
        <taxon>Viridiplantae</taxon>
        <taxon>Streptophyta</taxon>
        <taxon>Embryophyta</taxon>
        <taxon>Tracheophyta</taxon>
        <taxon>Spermatophyta</taxon>
        <taxon>Magnoliopsida</taxon>
        <taxon>eudicotyledons</taxon>
        <taxon>Gunneridae</taxon>
        <taxon>Pentapetalae</taxon>
        <taxon>rosids</taxon>
        <taxon>fabids</taxon>
        <taxon>Fabales</taxon>
        <taxon>Fabaceae</taxon>
        <taxon>Papilionoideae</taxon>
        <taxon>50 kb inversion clade</taxon>
        <taxon>NPAAA clade</taxon>
        <taxon>indigoferoid/millettioid clade</taxon>
        <taxon>Phaseoleae</taxon>
        <taxon>Vigna</taxon>
    </lineage>
</organism>
<proteinExistence type="predicted"/>
<accession>A0AAQ3MV62</accession>
<feature type="compositionally biased region" description="Basic and acidic residues" evidence="1">
    <location>
        <begin position="343"/>
        <end position="361"/>
    </location>
</feature>
<dbReference type="Proteomes" id="UP001374535">
    <property type="component" value="Chromosome 9"/>
</dbReference>
<keyword evidence="4" id="KW-1185">Reference proteome</keyword>
<feature type="domain" description="Retrotransposon gag" evidence="2">
    <location>
        <begin position="253"/>
        <end position="325"/>
    </location>
</feature>
<evidence type="ECO:0000313" key="4">
    <source>
        <dbReference type="Proteomes" id="UP001374535"/>
    </source>
</evidence>
<reference evidence="3 4" key="1">
    <citation type="journal article" date="2023" name="Life. Sci Alliance">
        <title>Evolutionary insights into 3D genome organization and epigenetic landscape of Vigna mungo.</title>
        <authorList>
            <person name="Junaid A."/>
            <person name="Singh B."/>
            <person name="Bhatia S."/>
        </authorList>
    </citation>
    <scope>NUCLEOTIDE SEQUENCE [LARGE SCALE GENOMIC DNA]</scope>
    <source>
        <strain evidence="3">Urdbean</strain>
    </source>
</reference>
<name>A0AAQ3MV62_VIGMU</name>
<sequence length="526" mass="60515">MRQLINRKLRPKASAFCRYLPLSTRKATERSKPEDHRTTKIAGDQVTQAKRRQTENSIQASESSKAKLERANRRSRNGDHNMDEQHTTRELIAQIQEHMHAQAQIQQEMQRKHEEEIAILRNKRARRVQSEQHSTLLAQRDHTGNSATRRDQEQSHHTNPNGNTNGNTNPNGNANLNGNTNGNTNLNGNPNGKPRKKRVNTSEDYKTDRSTALHKTPPTFGKYDGSTDPNDHMREFINGMTFYSNSDPVLCRAFSLSLKGEALSWYNTLPPNTVDCFATLQTLFGRQYASSHVQELTIVELGNFEAFMKRYTETARRIKEEKLQKRVAEFIRMEEMQISQRKRQQEADVGGSRKDDKRSFDNNDKILEEDLNVELLTLREKATPKNTNERKSCRFHLNHDHTIKECGALKDEIERLIRARHLLKYVKEEEAQKRSPPKGRSLHRSPKQSYEGRNRDENMIAAVVETVSGNYRPHVFNPSASTIQQFNLKGTRPFGLPDIQLFNFRHSAIWPHISRLWGSSPGTPGP</sequence>
<evidence type="ECO:0000259" key="2">
    <source>
        <dbReference type="Pfam" id="PF03732"/>
    </source>
</evidence>
<dbReference type="PANTHER" id="PTHR33223:SF10">
    <property type="entry name" value="AMINOTRANSFERASE-LIKE PLANT MOBILE DOMAIN-CONTAINING PROTEIN"/>
    <property type="match status" value="1"/>
</dbReference>
<feature type="compositionally biased region" description="Basic and acidic residues" evidence="1">
    <location>
        <begin position="200"/>
        <end position="211"/>
    </location>
</feature>
<dbReference type="EMBL" id="CP144692">
    <property type="protein sequence ID" value="WVY97244.1"/>
    <property type="molecule type" value="Genomic_DNA"/>
</dbReference>
<dbReference type="AlphaFoldDB" id="A0AAQ3MV62"/>
<feature type="region of interest" description="Disordered" evidence="1">
    <location>
        <begin position="25"/>
        <end position="85"/>
    </location>
</feature>
<feature type="compositionally biased region" description="Basic and acidic residues" evidence="1">
    <location>
        <begin position="139"/>
        <end position="156"/>
    </location>
</feature>
<feature type="compositionally biased region" description="Basic residues" evidence="1">
    <location>
        <begin position="435"/>
        <end position="446"/>
    </location>
</feature>
<dbReference type="PANTHER" id="PTHR33223">
    <property type="entry name" value="CCHC-TYPE DOMAIN-CONTAINING PROTEIN"/>
    <property type="match status" value="1"/>
</dbReference>
<protein>
    <recommendedName>
        <fullName evidence="2">Retrotransposon gag domain-containing protein</fullName>
    </recommendedName>
</protein>
<feature type="region of interest" description="Disordered" evidence="1">
    <location>
        <begin position="123"/>
        <end position="228"/>
    </location>
</feature>
<evidence type="ECO:0000256" key="1">
    <source>
        <dbReference type="SAM" id="MobiDB-lite"/>
    </source>
</evidence>
<feature type="region of interest" description="Disordered" evidence="1">
    <location>
        <begin position="428"/>
        <end position="456"/>
    </location>
</feature>
<dbReference type="Pfam" id="PF03732">
    <property type="entry name" value="Retrotrans_gag"/>
    <property type="match status" value="1"/>
</dbReference>
<feature type="region of interest" description="Disordered" evidence="1">
    <location>
        <begin position="339"/>
        <end position="361"/>
    </location>
</feature>
<dbReference type="InterPro" id="IPR005162">
    <property type="entry name" value="Retrotrans_gag_dom"/>
</dbReference>
<gene>
    <name evidence="3" type="ORF">V8G54_029395</name>
</gene>
<feature type="compositionally biased region" description="Basic and acidic residues" evidence="1">
    <location>
        <begin position="64"/>
        <end position="85"/>
    </location>
</feature>
<evidence type="ECO:0000313" key="3">
    <source>
        <dbReference type="EMBL" id="WVY97244.1"/>
    </source>
</evidence>
<feature type="compositionally biased region" description="Basic and acidic residues" evidence="1">
    <location>
        <begin position="26"/>
        <end position="38"/>
    </location>
</feature>
<feature type="compositionally biased region" description="Low complexity" evidence="1">
    <location>
        <begin position="158"/>
        <end position="192"/>
    </location>
</feature>